<dbReference type="EMBL" id="LGSS01000006">
    <property type="protein sequence ID" value="KNF08541.1"/>
    <property type="molecule type" value="Genomic_DNA"/>
</dbReference>
<gene>
    <name evidence="1" type="ORF">CLPU_6c00270</name>
</gene>
<dbReference type="RefSeq" id="WP_050355065.1">
    <property type="nucleotide sequence ID" value="NZ_LGSS01000006.1"/>
</dbReference>
<accession>A0A0L0WAM6</accession>
<sequence>MKLTKLTEDKLLKAIYDLSFIKTKIEEALKMQHTSFEESICKEYIKVQNVAEVANIINNKGHTIQNRKFIGKDISNIVKNTKDSSIGKIAKALFDYNNTLQNKNRSLSKLIKSLRN</sequence>
<proteinExistence type="predicted"/>
<evidence type="ECO:0000313" key="1">
    <source>
        <dbReference type="EMBL" id="KNF08541.1"/>
    </source>
</evidence>
<keyword evidence="2" id="KW-1185">Reference proteome</keyword>
<name>A0A0L0WAM6_GOTPU</name>
<dbReference type="STRING" id="1503.CLPU_6c00270"/>
<evidence type="ECO:0000313" key="2">
    <source>
        <dbReference type="Proteomes" id="UP000037267"/>
    </source>
</evidence>
<reference evidence="2" key="1">
    <citation type="submission" date="2015-07" db="EMBL/GenBank/DDBJ databases">
        <title>Draft genome sequence of the purine-degrading Gottschalkia purinilyticum DSM 1384 (formerly Clostridium purinilyticum).</title>
        <authorList>
            <person name="Poehlein A."/>
            <person name="Schiel-Bengelsdorf B."/>
            <person name="Bengelsdorf F.R."/>
            <person name="Daniel R."/>
            <person name="Duerre P."/>
        </authorList>
    </citation>
    <scope>NUCLEOTIDE SEQUENCE [LARGE SCALE GENOMIC DNA]</scope>
    <source>
        <strain evidence="2">DSM 1384</strain>
    </source>
</reference>
<comment type="caution">
    <text evidence="1">The sequence shown here is derived from an EMBL/GenBank/DDBJ whole genome shotgun (WGS) entry which is preliminary data.</text>
</comment>
<dbReference type="AlphaFoldDB" id="A0A0L0WAM6"/>
<protein>
    <submittedName>
        <fullName evidence="1">Uncharacterized protein</fullName>
    </submittedName>
</protein>
<dbReference type="Proteomes" id="UP000037267">
    <property type="component" value="Unassembled WGS sequence"/>
</dbReference>
<organism evidence="1 2">
    <name type="scientific">Gottschalkia purinilytica</name>
    <name type="common">Clostridium purinilyticum</name>
    <dbReference type="NCBI Taxonomy" id="1503"/>
    <lineage>
        <taxon>Bacteria</taxon>
        <taxon>Bacillati</taxon>
        <taxon>Bacillota</taxon>
        <taxon>Tissierellia</taxon>
        <taxon>Tissierellales</taxon>
        <taxon>Gottschalkiaceae</taxon>
        <taxon>Gottschalkia</taxon>
    </lineage>
</organism>
<dbReference type="OrthoDB" id="2891578at2"/>